<keyword evidence="6 12" id="KW-0472">Membrane</keyword>
<feature type="transmembrane region" description="Helical" evidence="12">
    <location>
        <begin position="174"/>
        <end position="193"/>
    </location>
</feature>
<keyword evidence="5 12" id="KW-1133">Transmembrane helix</keyword>
<comment type="catalytic activity">
    <reaction evidence="11">
        <text>[Wnt protein]-L-serine + (9Z)-hexadecenoyl-CoA = [Wnt protein]-O-(9Z)-hexadecenoyl-L-serine + CoA</text>
        <dbReference type="Rhea" id="RHEA:45336"/>
        <dbReference type="Rhea" id="RHEA-COMP:11170"/>
        <dbReference type="Rhea" id="RHEA-COMP:11171"/>
        <dbReference type="ChEBI" id="CHEBI:29999"/>
        <dbReference type="ChEBI" id="CHEBI:57287"/>
        <dbReference type="ChEBI" id="CHEBI:61540"/>
        <dbReference type="ChEBI" id="CHEBI:85189"/>
        <dbReference type="EC" id="2.3.1.250"/>
    </reaction>
</comment>
<keyword evidence="7" id="KW-0012">Acyltransferase</keyword>
<evidence type="ECO:0000313" key="14">
    <source>
        <dbReference type="Proteomes" id="UP001176961"/>
    </source>
</evidence>
<evidence type="ECO:0000256" key="4">
    <source>
        <dbReference type="ARBA" id="ARBA00022692"/>
    </source>
</evidence>
<feature type="transmembrane region" description="Helical" evidence="12">
    <location>
        <begin position="214"/>
        <end position="237"/>
    </location>
</feature>
<dbReference type="GO" id="GO:1990698">
    <property type="term" value="F:palmitoleoyltransferase activity"/>
    <property type="evidence" value="ECO:0007669"/>
    <property type="project" value="UniProtKB-EC"/>
</dbReference>
<evidence type="ECO:0000256" key="5">
    <source>
        <dbReference type="ARBA" id="ARBA00022989"/>
    </source>
</evidence>
<name>A0AA36GHH1_CYLNA</name>
<feature type="transmembrane region" description="Helical" evidence="12">
    <location>
        <begin position="334"/>
        <end position="351"/>
    </location>
</feature>
<accession>A0AA36GHH1</accession>
<evidence type="ECO:0000256" key="10">
    <source>
        <dbReference type="ARBA" id="ARBA00040371"/>
    </source>
</evidence>
<evidence type="ECO:0000256" key="12">
    <source>
        <dbReference type="SAM" id="Phobius"/>
    </source>
</evidence>
<evidence type="ECO:0000256" key="3">
    <source>
        <dbReference type="ARBA" id="ARBA00022687"/>
    </source>
</evidence>
<protein>
    <recommendedName>
        <fullName evidence="10">Protein-serine O-palmitoleoyltransferase porcupine</fullName>
        <ecNumber evidence="9">2.3.1.250</ecNumber>
    </recommendedName>
</protein>
<keyword evidence="14" id="KW-1185">Reference proteome</keyword>
<keyword evidence="3" id="KW-0879">Wnt signaling pathway</keyword>
<feature type="transmembrane region" description="Helical" evidence="12">
    <location>
        <begin position="308"/>
        <end position="328"/>
    </location>
</feature>
<dbReference type="Pfam" id="PF03062">
    <property type="entry name" value="MBOAT"/>
    <property type="match status" value="1"/>
</dbReference>
<dbReference type="AlphaFoldDB" id="A0AA36GHH1"/>
<keyword evidence="2" id="KW-0808">Transferase</keyword>
<gene>
    <name evidence="13" type="ORF">CYNAS_LOCUS544</name>
</gene>
<evidence type="ECO:0000313" key="13">
    <source>
        <dbReference type="EMBL" id="CAJ0588561.1"/>
    </source>
</evidence>
<evidence type="ECO:0000256" key="11">
    <source>
        <dbReference type="ARBA" id="ARBA00047978"/>
    </source>
</evidence>
<comment type="caution">
    <text evidence="13">The sequence shown here is derived from an EMBL/GenBank/DDBJ whole genome shotgun (WGS) entry which is preliminary data.</text>
</comment>
<dbReference type="EC" id="2.3.1.250" evidence="9"/>
<dbReference type="GO" id="GO:0017147">
    <property type="term" value="F:Wnt-protein binding"/>
    <property type="evidence" value="ECO:0007669"/>
    <property type="project" value="TreeGrafter"/>
</dbReference>
<feature type="transmembrane region" description="Helical" evidence="12">
    <location>
        <begin position="121"/>
        <end position="154"/>
    </location>
</feature>
<evidence type="ECO:0000256" key="9">
    <source>
        <dbReference type="ARBA" id="ARBA00038867"/>
    </source>
</evidence>
<dbReference type="GO" id="GO:0005783">
    <property type="term" value="C:endoplasmic reticulum"/>
    <property type="evidence" value="ECO:0007669"/>
    <property type="project" value="TreeGrafter"/>
</dbReference>
<dbReference type="Proteomes" id="UP001176961">
    <property type="component" value="Unassembled WGS sequence"/>
</dbReference>
<evidence type="ECO:0000256" key="2">
    <source>
        <dbReference type="ARBA" id="ARBA00022679"/>
    </source>
</evidence>
<dbReference type="GO" id="GO:0061355">
    <property type="term" value="P:Wnt protein secretion"/>
    <property type="evidence" value="ECO:0007669"/>
    <property type="project" value="TreeGrafter"/>
</dbReference>
<evidence type="ECO:0000256" key="6">
    <source>
        <dbReference type="ARBA" id="ARBA00023136"/>
    </source>
</evidence>
<sequence length="447" mass="50225">MFKQDELNIVSADSDVDLDEELYRLLEDYEFQWSTSYQIEQCVSGCFSSVQYTIGKIILLTVLQRLIISTVFPSSAKHLSCIFLGSLVLFDWIPRTNTLMTFFPFSFCFALILLSTSKSKGFVVTCACIVSVLIMQSLMSAAEFVAIRGIIMVLTMKLSSLAFDTAGTAGAANAIPFLAYLINPATIIFGPFYSIRDFEDTLQCKSVKEEVVNILWGIAVLFLAFLMLIYSSCSPIVFDGVAVFGDYFTAQSFRTSHYFVCFLSQGLITISGLRISTCSPLSVELPRSLVEVVVGWNISMHRYLRSYVYLKFAFLGAAASIFISFAISSLMHGLNFQISAVLLSLGFVCYFENKLRNRISKRFSMCVRARPCKNCEHQRGWACWQTILINLLFFVHSVYQLIYLGAPFDGEGASEGYTYHHTLSVWKRHHYAAHWISFGVALASICI</sequence>
<organism evidence="13 14">
    <name type="scientific">Cylicocyclus nassatus</name>
    <name type="common">Nematode worm</name>
    <dbReference type="NCBI Taxonomy" id="53992"/>
    <lineage>
        <taxon>Eukaryota</taxon>
        <taxon>Metazoa</taxon>
        <taxon>Ecdysozoa</taxon>
        <taxon>Nematoda</taxon>
        <taxon>Chromadorea</taxon>
        <taxon>Rhabditida</taxon>
        <taxon>Rhabditina</taxon>
        <taxon>Rhabditomorpha</taxon>
        <taxon>Strongyloidea</taxon>
        <taxon>Strongylidae</taxon>
        <taxon>Cylicocyclus</taxon>
    </lineage>
</organism>
<evidence type="ECO:0000256" key="1">
    <source>
        <dbReference type="ARBA" id="ARBA00004141"/>
    </source>
</evidence>
<evidence type="ECO:0000256" key="7">
    <source>
        <dbReference type="ARBA" id="ARBA00023315"/>
    </source>
</evidence>
<dbReference type="EMBL" id="CATQJL010000001">
    <property type="protein sequence ID" value="CAJ0588561.1"/>
    <property type="molecule type" value="Genomic_DNA"/>
</dbReference>
<evidence type="ECO:0000256" key="8">
    <source>
        <dbReference type="ARBA" id="ARBA00038269"/>
    </source>
</evidence>
<comment type="subcellular location">
    <subcellularLocation>
        <location evidence="1">Membrane</location>
        <topology evidence="1">Multi-pass membrane protein</topology>
    </subcellularLocation>
</comment>
<reference evidence="13" key="1">
    <citation type="submission" date="2023-07" db="EMBL/GenBank/DDBJ databases">
        <authorList>
            <consortium name="CYATHOMIX"/>
        </authorList>
    </citation>
    <scope>NUCLEOTIDE SEQUENCE</scope>
    <source>
        <strain evidence="13">N/A</strain>
    </source>
</reference>
<dbReference type="PANTHER" id="PTHR13906:SF12">
    <property type="entry name" value="PROTEIN-SERINE O-PALMITOLEOYLTRANSFERASE PORCUPINE"/>
    <property type="match status" value="1"/>
</dbReference>
<proteinExistence type="inferred from homology"/>
<dbReference type="GO" id="GO:0016055">
    <property type="term" value="P:Wnt signaling pathway"/>
    <property type="evidence" value="ECO:0007669"/>
    <property type="project" value="UniProtKB-KW"/>
</dbReference>
<feature type="transmembrane region" description="Helical" evidence="12">
    <location>
        <begin position="96"/>
        <end position="114"/>
    </location>
</feature>
<dbReference type="InterPro" id="IPR004299">
    <property type="entry name" value="MBOAT_fam"/>
</dbReference>
<dbReference type="InterPro" id="IPR049941">
    <property type="entry name" value="LPLAT_7/PORCN-like"/>
</dbReference>
<dbReference type="PANTHER" id="PTHR13906">
    <property type="entry name" value="PORCUPINE"/>
    <property type="match status" value="1"/>
</dbReference>
<dbReference type="GO" id="GO:0030258">
    <property type="term" value="P:lipid modification"/>
    <property type="evidence" value="ECO:0007669"/>
    <property type="project" value="TreeGrafter"/>
</dbReference>
<comment type="similarity">
    <text evidence="8">Belongs to the membrane-bound acyltransferase family. Porcupine subfamily.</text>
</comment>
<dbReference type="GO" id="GO:0016020">
    <property type="term" value="C:membrane"/>
    <property type="evidence" value="ECO:0007669"/>
    <property type="project" value="UniProtKB-SubCell"/>
</dbReference>
<keyword evidence="4 12" id="KW-0812">Transmembrane</keyword>